<feature type="non-terminal residue" evidence="1">
    <location>
        <position position="1"/>
    </location>
</feature>
<evidence type="ECO:0000313" key="1">
    <source>
        <dbReference type="EMBL" id="RRT60694.1"/>
    </source>
</evidence>
<dbReference type="EMBL" id="AMZH03007678">
    <property type="protein sequence ID" value="RRT60694.1"/>
    <property type="molecule type" value="Genomic_DNA"/>
</dbReference>
<gene>
    <name evidence="1" type="ORF">B296_00044785</name>
</gene>
<comment type="caution">
    <text evidence="1">The sequence shown here is derived from an EMBL/GenBank/DDBJ whole genome shotgun (WGS) entry which is preliminary data.</text>
</comment>
<sequence>PPLYELATSDQSLTDWPLAVAPCGRRPTVGRPCGHHVARLRARSRPPPVQGALAAANHPLVGGQAMAGHPYRRLGRG</sequence>
<organism evidence="1 2">
    <name type="scientific">Ensete ventricosum</name>
    <name type="common">Abyssinian banana</name>
    <name type="synonym">Musa ensete</name>
    <dbReference type="NCBI Taxonomy" id="4639"/>
    <lineage>
        <taxon>Eukaryota</taxon>
        <taxon>Viridiplantae</taxon>
        <taxon>Streptophyta</taxon>
        <taxon>Embryophyta</taxon>
        <taxon>Tracheophyta</taxon>
        <taxon>Spermatophyta</taxon>
        <taxon>Magnoliopsida</taxon>
        <taxon>Liliopsida</taxon>
        <taxon>Zingiberales</taxon>
        <taxon>Musaceae</taxon>
        <taxon>Ensete</taxon>
    </lineage>
</organism>
<name>A0A426Z9P2_ENSVE</name>
<dbReference type="AlphaFoldDB" id="A0A426Z9P2"/>
<reference evidence="1 2" key="1">
    <citation type="journal article" date="2014" name="Agronomy (Basel)">
        <title>A Draft Genome Sequence for Ensete ventricosum, the Drought-Tolerant Tree Against Hunger.</title>
        <authorList>
            <person name="Harrison J."/>
            <person name="Moore K.A."/>
            <person name="Paszkiewicz K."/>
            <person name="Jones T."/>
            <person name="Grant M."/>
            <person name="Ambacheew D."/>
            <person name="Muzemil S."/>
            <person name="Studholme D.J."/>
        </authorList>
    </citation>
    <scope>NUCLEOTIDE SEQUENCE [LARGE SCALE GENOMIC DNA]</scope>
</reference>
<evidence type="ECO:0000313" key="2">
    <source>
        <dbReference type="Proteomes" id="UP000287651"/>
    </source>
</evidence>
<accession>A0A426Z9P2</accession>
<dbReference type="Proteomes" id="UP000287651">
    <property type="component" value="Unassembled WGS sequence"/>
</dbReference>
<proteinExistence type="predicted"/>
<protein>
    <submittedName>
        <fullName evidence="1">Uncharacterized protein</fullName>
    </submittedName>
</protein>